<dbReference type="OrthoDB" id="2328672at2759"/>
<sequence length="200" mass="23428">MEFLEKYIEVAGYFPDWKNRKQFQDNDVKRPIKGPEDAEECFSVVLLGLKNTIKRKPHFLQEELKEEYYRWINAVGIDVNNCPERLKHILFGFNEILEGRSEKFDRDLENSEQTLDPNSSEYAEEFNKTFAAVQAPLRNERKVAESLADKKHNEIHIESKFSGNAEKGKNAIGRVASSTRNHHNFHFFPQNKVSCKFKFN</sequence>
<comment type="caution">
    <text evidence="1">The sequence shown here is derived from an EMBL/GenBank/DDBJ whole genome shotgun (WGS) entry which is preliminary data.</text>
</comment>
<dbReference type="EMBL" id="BLAL01000053">
    <property type="protein sequence ID" value="GES80871.1"/>
    <property type="molecule type" value="Genomic_DNA"/>
</dbReference>
<evidence type="ECO:0000313" key="2">
    <source>
        <dbReference type="Proteomes" id="UP000615446"/>
    </source>
</evidence>
<proteinExistence type="predicted"/>
<evidence type="ECO:0000313" key="1">
    <source>
        <dbReference type="EMBL" id="GES80871.1"/>
    </source>
</evidence>
<accession>A0A8H3QIS4</accession>
<reference evidence="1" key="1">
    <citation type="submission" date="2019-10" db="EMBL/GenBank/DDBJ databases">
        <title>Conservation and host-specific expression of non-tandemly repeated heterogenous ribosome RNA gene in arbuscular mycorrhizal fungi.</title>
        <authorList>
            <person name="Maeda T."/>
            <person name="Kobayashi Y."/>
            <person name="Nakagawa T."/>
            <person name="Ezawa T."/>
            <person name="Yamaguchi K."/>
            <person name="Bino T."/>
            <person name="Nishimoto Y."/>
            <person name="Shigenobu S."/>
            <person name="Kawaguchi M."/>
        </authorList>
    </citation>
    <scope>NUCLEOTIDE SEQUENCE</scope>
    <source>
        <strain evidence="1">HR1</strain>
    </source>
</reference>
<dbReference type="Proteomes" id="UP000615446">
    <property type="component" value="Unassembled WGS sequence"/>
</dbReference>
<gene>
    <name evidence="1" type="ORF">RCL2_000813200</name>
</gene>
<organism evidence="1 2">
    <name type="scientific">Rhizophagus clarus</name>
    <dbReference type="NCBI Taxonomy" id="94130"/>
    <lineage>
        <taxon>Eukaryota</taxon>
        <taxon>Fungi</taxon>
        <taxon>Fungi incertae sedis</taxon>
        <taxon>Mucoromycota</taxon>
        <taxon>Glomeromycotina</taxon>
        <taxon>Glomeromycetes</taxon>
        <taxon>Glomerales</taxon>
        <taxon>Glomeraceae</taxon>
        <taxon>Rhizophagus</taxon>
    </lineage>
</organism>
<protein>
    <submittedName>
        <fullName evidence="1">Uncharacterized protein</fullName>
    </submittedName>
</protein>
<dbReference type="AlphaFoldDB" id="A0A8H3QIS4"/>
<name>A0A8H3QIS4_9GLOM</name>